<dbReference type="EMBL" id="GGEC01076525">
    <property type="protein sequence ID" value="MBX57009.1"/>
    <property type="molecule type" value="Transcribed_RNA"/>
</dbReference>
<dbReference type="AlphaFoldDB" id="A0A2P2PQV6"/>
<name>A0A2P2PQV6_RHIMU</name>
<evidence type="ECO:0000313" key="1">
    <source>
        <dbReference type="EMBL" id="MBX57009.1"/>
    </source>
</evidence>
<organism evidence="1">
    <name type="scientific">Rhizophora mucronata</name>
    <name type="common">Asiatic mangrove</name>
    <dbReference type="NCBI Taxonomy" id="61149"/>
    <lineage>
        <taxon>Eukaryota</taxon>
        <taxon>Viridiplantae</taxon>
        <taxon>Streptophyta</taxon>
        <taxon>Embryophyta</taxon>
        <taxon>Tracheophyta</taxon>
        <taxon>Spermatophyta</taxon>
        <taxon>Magnoliopsida</taxon>
        <taxon>eudicotyledons</taxon>
        <taxon>Gunneridae</taxon>
        <taxon>Pentapetalae</taxon>
        <taxon>rosids</taxon>
        <taxon>fabids</taxon>
        <taxon>Malpighiales</taxon>
        <taxon>Rhizophoraceae</taxon>
        <taxon>Rhizophora</taxon>
    </lineage>
</organism>
<proteinExistence type="predicted"/>
<sequence>MSSKIWLKKPKGCLNITSKKPQQPKDRETLNGLFPKTCSKWANRFLVQLKTKTTEMCFGQKRQL</sequence>
<reference evidence="1" key="1">
    <citation type="submission" date="2018-02" db="EMBL/GenBank/DDBJ databases">
        <title>Rhizophora mucronata_Transcriptome.</title>
        <authorList>
            <person name="Meera S.P."/>
            <person name="Sreeshan A."/>
            <person name="Augustine A."/>
        </authorList>
    </citation>
    <scope>NUCLEOTIDE SEQUENCE</scope>
    <source>
        <tissue evidence="1">Leaf</tissue>
    </source>
</reference>
<accession>A0A2P2PQV6</accession>
<protein>
    <submittedName>
        <fullName evidence="1">Uncharacterized protein</fullName>
    </submittedName>
</protein>